<evidence type="ECO:0000256" key="13">
    <source>
        <dbReference type="SAM" id="MobiDB-lite"/>
    </source>
</evidence>
<keyword evidence="9 12" id="KW-0443">Lipid metabolism</keyword>
<dbReference type="InterPro" id="IPR001199">
    <property type="entry name" value="Cyt_B5-like_heme/steroid-bd"/>
</dbReference>
<dbReference type="PANTHER" id="PTHR11351">
    <property type="entry name" value="ACYL-COA DESATURASE"/>
    <property type="match status" value="1"/>
</dbReference>
<keyword evidence="3 12" id="KW-0444">Lipid biosynthesis</keyword>
<feature type="region of interest" description="Disordered" evidence="13">
    <location>
        <begin position="505"/>
        <end position="524"/>
    </location>
</feature>
<keyword evidence="6 14" id="KW-1133">Transmembrane helix</keyword>
<dbReference type="Proteomes" id="UP000001997">
    <property type="component" value="Unassembled WGS sequence"/>
</dbReference>
<evidence type="ECO:0000256" key="11">
    <source>
        <dbReference type="ARBA" id="ARBA00023160"/>
    </source>
</evidence>
<evidence type="ECO:0000256" key="9">
    <source>
        <dbReference type="ARBA" id="ARBA00023098"/>
    </source>
</evidence>
<evidence type="ECO:0000256" key="14">
    <source>
        <dbReference type="SAM" id="Phobius"/>
    </source>
</evidence>
<protein>
    <recommendedName>
        <fullName evidence="12">Acyl-CoA desaturase</fullName>
        <ecNumber evidence="12">1.14.19.1</ecNumber>
    </recommendedName>
</protein>
<dbReference type="EMBL" id="CH408155">
    <property type="protein sequence ID" value="EDK36357.2"/>
    <property type="molecule type" value="Genomic_DNA"/>
</dbReference>
<evidence type="ECO:0000313" key="17">
    <source>
        <dbReference type="Proteomes" id="UP000001997"/>
    </source>
</evidence>
<keyword evidence="7 12" id="KW-0560">Oxidoreductase</keyword>
<keyword evidence="4 14" id="KW-0812">Transmembrane</keyword>
<evidence type="ECO:0000256" key="12">
    <source>
        <dbReference type="PIRNR" id="PIRNR000345"/>
    </source>
</evidence>
<comment type="cofactor">
    <cofactor evidence="12">
        <name>Fe(2+)</name>
        <dbReference type="ChEBI" id="CHEBI:29033"/>
    </cofactor>
    <text evidence="12">Expected to bind 2 Fe(2+) ions per subunit.</text>
</comment>
<dbReference type="STRING" id="294746.A5DB00"/>
<dbReference type="GO" id="GO:0005789">
    <property type="term" value="C:endoplasmic reticulum membrane"/>
    <property type="evidence" value="ECO:0007669"/>
    <property type="project" value="TreeGrafter"/>
</dbReference>
<evidence type="ECO:0000256" key="1">
    <source>
        <dbReference type="ARBA" id="ARBA00004141"/>
    </source>
</evidence>
<feature type="region of interest" description="Disordered" evidence="13">
    <location>
        <begin position="15"/>
        <end position="35"/>
    </location>
</feature>
<keyword evidence="5 12" id="KW-0276">Fatty acid metabolism</keyword>
<dbReference type="InParanoid" id="A5DB00"/>
<dbReference type="Pfam" id="PF00173">
    <property type="entry name" value="Cyt-b5"/>
    <property type="match status" value="1"/>
</dbReference>
<keyword evidence="12" id="KW-0349">Heme</keyword>
<evidence type="ECO:0000256" key="8">
    <source>
        <dbReference type="ARBA" id="ARBA00023004"/>
    </source>
</evidence>
<evidence type="ECO:0000256" key="10">
    <source>
        <dbReference type="ARBA" id="ARBA00023136"/>
    </source>
</evidence>
<evidence type="ECO:0000256" key="4">
    <source>
        <dbReference type="ARBA" id="ARBA00022692"/>
    </source>
</evidence>
<keyword evidence="11 12" id="KW-0275">Fatty acid biosynthesis</keyword>
<evidence type="ECO:0000256" key="2">
    <source>
        <dbReference type="ARBA" id="ARBA00009295"/>
    </source>
</evidence>
<name>A5DB00_PICGU</name>
<gene>
    <name evidence="16" type="ORF">PGUG_00455</name>
</gene>
<feature type="transmembrane region" description="Helical" evidence="14">
    <location>
        <begin position="246"/>
        <end position="266"/>
    </location>
</feature>
<keyword evidence="10 14" id="KW-0472">Membrane</keyword>
<dbReference type="HOGENOM" id="CLU_027359_3_2_1"/>
<keyword evidence="12" id="KW-0813">Transport</keyword>
<sequence>MVVVEAEWTPDKIPARVQRRKPASGGEKISSSQNSSHIFNQASHIKNARMNSMRRRKRDFLTRINYTNTFTVAVLPALALVYVFFYAKSLLPENSATFKFSFIYYHVMLLAFSAGYHKCFAHNTYRVKYGVLSWYFAIFGAGIGLGSIRWWATLHRAHHQYTDDTERDPYSIKRGFAWAHYGWLIRKPKIVQFYEDFVQHEFPDEQSVIQNEIDDNNEDDFFDEIDSEKRAYQEQMRSVVLQQERLYLVFWFISTIVIPVLVTVTICNDTVINGLLYPGILRMFISQQPILLTQSVCHLKHIQATIPTQPFNDKNSSQNCNNPLMAFLTYGNAAQNYHHEFPHDYRSQSSHLAYDPTKWFIWILSKIGMVDELCKTPKDLITQLQIQQQQRVINRMKSQLNWGTPISKLPLITPKQFKDILASASHSGRIYIIIQKVIHDITPFMNQHPGGIQLLKASHGLDATKAFYGGVYGHSTAAVNLLATMRIGLLDDGNDEDVWRRVAKEQREVNDDHQSKSYKSAEAA</sequence>
<dbReference type="OrthoDB" id="10260134at2759"/>
<dbReference type="SMART" id="SM01117">
    <property type="entry name" value="Cyt-b5"/>
    <property type="match status" value="1"/>
</dbReference>
<evidence type="ECO:0000313" key="16">
    <source>
        <dbReference type="EMBL" id="EDK36357.2"/>
    </source>
</evidence>
<proteinExistence type="inferred from homology"/>
<dbReference type="PROSITE" id="PS50255">
    <property type="entry name" value="CYTOCHROME_B5_2"/>
    <property type="match status" value="1"/>
</dbReference>
<comment type="function">
    <text evidence="12">Stearoyl-CoA desaturase that utilizes O(2) and electrons from reduced cytochrome b5 to introduce the first double bond into saturated fatty acyl-CoA substrates.</text>
</comment>
<evidence type="ECO:0000256" key="5">
    <source>
        <dbReference type="ARBA" id="ARBA00022832"/>
    </source>
</evidence>
<dbReference type="PIRSF" id="PIRSF000345">
    <property type="entry name" value="OLE1"/>
    <property type="match status" value="1"/>
</dbReference>
<dbReference type="RefSeq" id="XP_001487078.2">
    <property type="nucleotide sequence ID" value="XM_001487028.1"/>
</dbReference>
<dbReference type="InterPro" id="IPR009160">
    <property type="entry name" value="Acyl-CoA_deSatase_haem/ster-bd"/>
</dbReference>
<comment type="subcellular location">
    <subcellularLocation>
        <location evidence="1">Membrane</location>
        <topology evidence="1">Multi-pass membrane protein</topology>
    </subcellularLocation>
</comment>
<dbReference type="eggNOG" id="KOG0537">
    <property type="taxonomic scope" value="Eukaryota"/>
</dbReference>
<keyword evidence="12" id="KW-0249">Electron transport</keyword>
<dbReference type="InterPro" id="IPR005804">
    <property type="entry name" value="FA_desaturase_dom"/>
</dbReference>
<keyword evidence="8 12" id="KW-0408">Iron</keyword>
<dbReference type="OMA" id="KSQLNWG"/>
<dbReference type="PRINTS" id="PR00075">
    <property type="entry name" value="FACDDSATRASE"/>
</dbReference>
<feature type="transmembrane region" description="Helical" evidence="14">
    <location>
        <begin position="132"/>
        <end position="152"/>
    </location>
</feature>
<evidence type="ECO:0000256" key="3">
    <source>
        <dbReference type="ARBA" id="ARBA00022516"/>
    </source>
</evidence>
<comment type="similarity">
    <text evidence="2 12">Belongs to the fatty acid desaturase type 1 family.</text>
</comment>
<dbReference type="SUPFAM" id="SSF55856">
    <property type="entry name" value="Cytochrome b5-like heme/steroid binding domain"/>
    <property type="match status" value="1"/>
</dbReference>
<dbReference type="GO" id="GO:0005506">
    <property type="term" value="F:iron ion binding"/>
    <property type="evidence" value="ECO:0007669"/>
    <property type="project" value="TreeGrafter"/>
</dbReference>
<feature type="domain" description="Cytochrome b5 heme-binding" evidence="15">
    <location>
        <begin position="409"/>
        <end position="491"/>
    </location>
</feature>
<dbReference type="KEGG" id="pgu:PGUG_00455"/>
<feature type="compositionally biased region" description="Basic and acidic residues" evidence="13">
    <location>
        <begin position="505"/>
        <end position="515"/>
    </location>
</feature>
<dbReference type="PANTHER" id="PTHR11351:SF31">
    <property type="entry name" value="DESATURASE 1, ISOFORM A-RELATED"/>
    <property type="match status" value="1"/>
</dbReference>
<dbReference type="CDD" id="cd03505">
    <property type="entry name" value="Delta9-FADS-like"/>
    <property type="match status" value="1"/>
</dbReference>
<dbReference type="GO" id="GO:0006636">
    <property type="term" value="P:unsaturated fatty acid biosynthetic process"/>
    <property type="evidence" value="ECO:0007669"/>
    <property type="project" value="UniProtKB-UniRule"/>
</dbReference>
<keyword evidence="17" id="KW-1185">Reference proteome</keyword>
<dbReference type="EC" id="1.14.19.1" evidence="12"/>
<dbReference type="AlphaFoldDB" id="A5DB00"/>
<reference evidence="16 17" key="1">
    <citation type="journal article" date="2009" name="Nature">
        <title>Evolution of pathogenicity and sexual reproduction in eight Candida genomes.</title>
        <authorList>
            <person name="Butler G."/>
            <person name="Rasmussen M.D."/>
            <person name="Lin M.F."/>
            <person name="Santos M.A."/>
            <person name="Sakthikumar S."/>
            <person name="Munro C.A."/>
            <person name="Rheinbay E."/>
            <person name="Grabherr M."/>
            <person name="Forche A."/>
            <person name="Reedy J.L."/>
            <person name="Agrafioti I."/>
            <person name="Arnaud M.B."/>
            <person name="Bates S."/>
            <person name="Brown A.J."/>
            <person name="Brunke S."/>
            <person name="Costanzo M.C."/>
            <person name="Fitzpatrick D.A."/>
            <person name="de Groot P.W."/>
            <person name="Harris D."/>
            <person name="Hoyer L.L."/>
            <person name="Hube B."/>
            <person name="Klis F.M."/>
            <person name="Kodira C."/>
            <person name="Lennard N."/>
            <person name="Logue M.E."/>
            <person name="Martin R."/>
            <person name="Neiman A.M."/>
            <person name="Nikolaou E."/>
            <person name="Quail M.A."/>
            <person name="Quinn J."/>
            <person name="Santos M.C."/>
            <person name="Schmitzberger F.F."/>
            <person name="Sherlock G."/>
            <person name="Shah P."/>
            <person name="Silverstein K.A."/>
            <person name="Skrzypek M.S."/>
            <person name="Soll D."/>
            <person name="Staggs R."/>
            <person name="Stansfield I."/>
            <person name="Stumpf M.P."/>
            <person name="Sudbery P.E."/>
            <person name="Srikantha T."/>
            <person name="Zeng Q."/>
            <person name="Berman J."/>
            <person name="Berriman M."/>
            <person name="Heitman J."/>
            <person name="Gow N.A."/>
            <person name="Lorenz M.C."/>
            <person name="Birren B.W."/>
            <person name="Kellis M."/>
            <person name="Cuomo C.A."/>
        </authorList>
    </citation>
    <scope>NUCLEOTIDE SEQUENCE [LARGE SCALE GENOMIC DNA]</scope>
    <source>
        <strain evidence="17">ATCC 6260 / CBS 566 / DSM 6381 / JCM 1539 / NBRC 10279 / NRRL Y-324</strain>
    </source>
</reference>
<evidence type="ECO:0000256" key="6">
    <source>
        <dbReference type="ARBA" id="ARBA00022989"/>
    </source>
</evidence>
<dbReference type="VEuPathDB" id="FungiDB:PGUG_00455"/>
<comment type="catalytic activity">
    <reaction evidence="12">
        <text>octadecanoyl-CoA + 2 Fe(II)-[cytochrome b5] + O2 + 2 H(+) = (9Z)-octadecenoyl-CoA + 2 Fe(III)-[cytochrome b5] + 2 H2O</text>
        <dbReference type="Rhea" id="RHEA:19721"/>
        <dbReference type="Rhea" id="RHEA-COMP:10438"/>
        <dbReference type="Rhea" id="RHEA-COMP:10439"/>
        <dbReference type="ChEBI" id="CHEBI:15377"/>
        <dbReference type="ChEBI" id="CHEBI:15378"/>
        <dbReference type="ChEBI" id="CHEBI:15379"/>
        <dbReference type="ChEBI" id="CHEBI:29033"/>
        <dbReference type="ChEBI" id="CHEBI:29034"/>
        <dbReference type="ChEBI" id="CHEBI:57387"/>
        <dbReference type="ChEBI" id="CHEBI:57394"/>
        <dbReference type="EC" id="1.14.19.1"/>
    </reaction>
</comment>
<dbReference type="Gene3D" id="3.10.120.10">
    <property type="entry name" value="Cytochrome b5-like heme/steroid binding domain"/>
    <property type="match status" value="1"/>
</dbReference>
<accession>A5DB00</accession>
<dbReference type="InterPro" id="IPR015876">
    <property type="entry name" value="Acyl-CoA_DS"/>
</dbReference>
<dbReference type="GeneID" id="5129390"/>
<feature type="transmembrane region" description="Helical" evidence="14">
    <location>
        <begin position="64"/>
        <end position="85"/>
    </location>
</feature>
<dbReference type="InterPro" id="IPR036400">
    <property type="entry name" value="Cyt_B5-like_heme/steroid_sf"/>
</dbReference>
<dbReference type="GO" id="GO:0004768">
    <property type="term" value="F:stearoyl-CoA 9-desaturase activity"/>
    <property type="evidence" value="ECO:0007669"/>
    <property type="project" value="UniProtKB-UniRule"/>
</dbReference>
<evidence type="ECO:0000256" key="7">
    <source>
        <dbReference type="ARBA" id="ARBA00023002"/>
    </source>
</evidence>
<dbReference type="eggNOG" id="KOG1600">
    <property type="taxonomic scope" value="Eukaryota"/>
</dbReference>
<keyword evidence="12" id="KW-0479">Metal-binding</keyword>
<organism evidence="16 17">
    <name type="scientific">Meyerozyma guilliermondii (strain ATCC 6260 / CBS 566 / DSM 6381 / JCM 1539 / NBRC 10279 / NRRL Y-324)</name>
    <name type="common">Yeast</name>
    <name type="synonym">Candida guilliermondii</name>
    <dbReference type="NCBI Taxonomy" id="294746"/>
    <lineage>
        <taxon>Eukaryota</taxon>
        <taxon>Fungi</taxon>
        <taxon>Dikarya</taxon>
        <taxon>Ascomycota</taxon>
        <taxon>Saccharomycotina</taxon>
        <taxon>Pichiomycetes</taxon>
        <taxon>Debaryomycetaceae</taxon>
        <taxon>Meyerozyma</taxon>
    </lineage>
</organism>
<dbReference type="Pfam" id="PF00487">
    <property type="entry name" value="FA_desaturase"/>
    <property type="match status" value="1"/>
</dbReference>
<evidence type="ECO:0000259" key="15">
    <source>
        <dbReference type="PROSITE" id="PS50255"/>
    </source>
</evidence>